<accession>A0A9P8G903</accession>
<organism evidence="1 2">
    <name type="scientific">Aureobasidium melanogenum</name>
    <name type="common">Aureobasidium pullulans var. melanogenum</name>
    <dbReference type="NCBI Taxonomy" id="46634"/>
    <lineage>
        <taxon>Eukaryota</taxon>
        <taxon>Fungi</taxon>
        <taxon>Dikarya</taxon>
        <taxon>Ascomycota</taxon>
        <taxon>Pezizomycotina</taxon>
        <taxon>Dothideomycetes</taxon>
        <taxon>Dothideomycetidae</taxon>
        <taxon>Dothideales</taxon>
        <taxon>Saccotheciaceae</taxon>
        <taxon>Aureobasidium</taxon>
    </lineage>
</organism>
<evidence type="ECO:0000313" key="1">
    <source>
        <dbReference type="EMBL" id="KAH0214079.1"/>
    </source>
</evidence>
<reference evidence="1" key="1">
    <citation type="journal article" date="2021" name="J Fungi (Basel)">
        <title>Virulence traits and population genomics of the black yeast Aureobasidium melanogenum.</title>
        <authorList>
            <person name="Cernosa A."/>
            <person name="Sun X."/>
            <person name="Gostincar C."/>
            <person name="Fang C."/>
            <person name="Gunde-Cimerman N."/>
            <person name="Song Z."/>
        </authorList>
    </citation>
    <scope>NUCLEOTIDE SEQUENCE</scope>
    <source>
        <strain evidence="1">EXF-8016</strain>
    </source>
</reference>
<dbReference type="EMBL" id="JAHFYH010000088">
    <property type="protein sequence ID" value="KAH0214079.1"/>
    <property type="molecule type" value="Genomic_DNA"/>
</dbReference>
<comment type="caution">
    <text evidence="1">The sequence shown here is derived from an EMBL/GenBank/DDBJ whole genome shotgun (WGS) entry which is preliminary data.</text>
</comment>
<name>A0A9P8G903_AURME</name>
<dbReference type="Proteomes" id="UP000767238">
    <property type="component" value="Unassembled WGS sequence"/>
</dbReference>
<dbReference type="AlphaFoldDB" id="A0A9P8G903"/>
<gene>
    <name evidence="1" type="ORF">KCV03_g8625</name>
</gene>
<evidence type="ECO:0000313" key="2">
    <source>
        <dbReference type="Proteomes" id="UP000767238"/>
    </source>
</evidence>
<reference evidence="1" key="2">
    <citation type="submission" date="2021-08" db="EMBL/GenBank/DDBJ databases">
        <authorList>
            <person name="Gostincar C."/>
            <person name="Sun X."/>
            <person name="Song Z."/>
            <person name="Gunde-Cimerman N."/>
        </authorList>
    </citation>
    <scope>NUCLEOTIDE SEQUENCE</scope>
    <source>
        <strain evidence="1">EXF-8016</strain>
    </source>
</reference>
<feature type="non-terminal residue" evidence="1">
    <location>
        <position position="139"/>
    </location>
</feature>
<proteinExistence type="predicted"/>
<sequence length="139" mass="15990">MNEDQLLKTHRDPLDPWEPAHAAARIINTQISLYPQSHNPAFAATQLNALTPFNRKLKPDEEAENIESFLWEFWEVVVNLSQAYDEFGIGDEAQTCILEILAELKKIEAQEVVIWGRPNKLWGNLPIFGPVLTEFYGKW</sequence>
<protein>
    <submittedName>
        <fullName evidence="1">Uncharacterized protein</fullName>
    </submittedName>
</protein>